<protein>
    <recommendedName>
        <fullName evidence="5">Protein-arginine rhamnosyltransferase</fullName>
    </recommendedName>
    <alternativeName>
        <fullName evidence="6">EF-P arginine rhamnosyltransferase</fullName>
    </alternativeName>
</protein>
<sequence length="387" mass="42511">MDSADIWDIFYRPDDLAGMWFGFQLARSLGEQRQRVRLYCHDIQTLSVAHVNLDPRVLIQHLGSVEILDQRLARTIAAAPNLIEIFDGAPPAPYMARFFSMQSGGNWYSLHAPWSRRDVPTAIQLRTQSQTHRQFDVNLGDSSQSAGLIRSVGQPHVLRTSPQSLLAARASILSLLGLSSDLLEADRTLYVSASAGIAWPQWLRALIESETSHCLFVEHGELQEKIAPIFSRVPGQPGTSSIGALTVVFLPPLLWALVDEIINICDLVLTDRDDVAFRAAERGTPSVRAQAAPTDTDMAHWLFPEPSSNLAECYRGAAAALGTGRGVPENLDAFMARLEDFKAHARQVQARVGRASDLVALLLTSSEISTASNVERLFAPTQPNPML</sequence>
<comment type="caution">
    <text evidence="8">The sequence shown here is derived from an EMBL/GenBank/DDBJ whole genome shotgun (WGS) entry which is preliminary data.</text>
</comment>
<dbReference type="EMBL" id="JAJTWT010000016">
    <property type="protein sequence ID" value="MCE4540395.1"/>
    <property type="molecule type" value="Genomic_DNA"/>
</dbReference>
<proteinExistence type="inferred from homology"/>
<comment type="catalytic activity">
    <reaction evidence="7">
        <text>dTDP-beta-L-rhamnose + L-arginyl-[protein] = N(omega)-(alpha-L-rhamnosyl)-L-arginyl-[protein] + dTDP + H(+)</text>
        <dbReference type="Rhea" id="RHEA:66692"/>
        <dbReference type="Rhea" id="RHEA-COMP:10532"/>
        <dbReference type="Rhea" id="RHEA-COMP:17096"/>
        <dbReference type="ChEBI" id="CHEBI:15378"/>
        <dbReference type="ChEBI" id="CHEBI:29965"/>
        <dbReference type="ChEBI" id="CHEBI:57510"/>
        <dbReference type="ChEBI" id="CHEBI:58369"/>
        <dbReference type="ChEBI" id="CHEBI:167445"/>
    </reaction>
    <physiologicalReaction direction="left-to-right" evidence="7">
        <dbReference type="Rhea" id="RHEA:66693"/>
    </physiologicalReaction>
</comment>
<evidence type="ECO:0000313" key="8">
    <source>
        <dbReference type="EMBL" id="MCE4540395.1"/>
    </source>
</evidence>
<evidence type="ECO:0000256" key="4">
    <source>
        <dbReference type="ARBA" id="ARBA00024346"/>
    </source>
</evidence>
<keyword evidence="2" id="KW-0808">Transferase</keyword>
<gene>
    <name evidence="8" type="primary">earP</name>
    <name evidence="8" type="ORF">LXT12_24400</name>
</gene>
<keyword evidence="9" id="KW-1185">Reference proteome</keyword>
<evidence type="ECO:0000256" key="1">
    <source>
        <dbReference type="ARBA" id="ARBA00022676"/>
    </source>
</evidence>
<keyword evidence="8" id="KW-0251">Elongation factor</keyword>
<dbReference type="InterPro" id="IPR016633">
    <property type="entry name" value="EarP"/>
</dbReference>
<comment type="function">
    <text evidence="3">Protein-arginine rhamnosyltransferase that catalyzes the transfer of a single rhamnose to elongation factor P (EF-P) on 'Lys-32', a modification required for EF-P-dependent rescue of polyproline stalled ribosomes.</text>
</comment>
<evidence type="ECO:0000256" key="6">
    <source>
        <dbReference type="ARBA" id="ARBA00030025"/>
    </source>
</evidence>
<evidence type="ECO:0000256" key="5">
    <source>
        <dbReference type="ARBA" id="ARBA00024416"/>
    </source>
</evidence>
<keyword evidence="8" id="KW-0648">Protein biosynthesis</keyword>
<reference evidence="8 9" key="1">
    <citation type="submission" date="2021-12" db="EMBL/GenBank/DDBJ databases">
        <title>Genome seq of p7.</title>
        <authorList>
            <person name="Seo T."/>
        </authorList>
    </citation>
    <scope>NUCLEOTIDE SEQUENCE [LARGE SCALE GENOMIC DNA]</scope>
    <source>
        <strain evidence="8 9">P7</strain>
    </source>
</reference>
<evidence type="ECO:0000313" key="9">
    <source>
        <dbReference type="Proteomes" id="UP001201463"/>
    </source>
</evidence>
<name>A0ABS8XL25_9BURK</name>
<dbReference type="Pfam" id="PF10093">
    <property type="entry name" value="EarP"/>
    <property type="match status" value="1"/>
</dbReference>
<accession>A0ABS8XL25</accession>
<dbReference type="GO" id="GO:0003746">
    <property type="term" value="F:translation elongation factor activity"/>
    <property type="evidence" value="ECO:0007669"/>
    <property type="project" value="UniProtKB-KW"/>
</dbReference>
<dbReference type="RefSeq" id="WP_233394908.1">
    <property type="nucleotide sequence ID" value="NZ_JAJTWT010000016.1"/>
</dbReference>
<evidence type="ECO:0000256" key="7">
    <source>
        <dbReference type="ARBA" id="ARBA00048472"/>
    </source>
</evidence>
<evidence type="ECO:0000256" key="2">
    <source>
        <dbReference type="ARBA" id="ARBA00022679"/>
    </source>
</evidence>
<dbReference type="Proteomes" id="UP001201463">
    <property type="component" value="Unassembled WGS sequence"/>
</dbReference>
<organism evidence="8 9">
    <name type="scientific">Pelomonas caseinilytica</name>
    <dbReference type="NCBI Taxonomy" id="2906763"/>
    <lineage>
        <taxon>Bacteria</taxon>
        <taxon>Pseudomonadati</taxon>
        <taxon>Pseudomonadota</taxon>
        <taxon>Betaproteobacteria</taxon>
        <taxon>Burkholderiales</taxon>
        <taxon>Sphaerotilaceae</taxon>
        <taxon>Roseateles</taxon>
    </lineage>
</organism>
<evidence type="ECO:0000256" key="3">
    <source>
        <dbReference type="ARBA" id="ARBA00024303"/>
    </source>
</evidence>
<comment type="similarity">
    <text evidence="4">Belongs to the glycosyltransferase 104 family.</text>
</comment>
<keyword evidence="1" id="KW-0328">Glycosyltransferase</keyword>